<dbReference type="Gene3D" id="1.20.1070.10">
    <property type="entry name" value="Rhodopsin 7-helix transmembrane proteins"/>
    <property type="match status" value="1"/>
</dbReference>
<sequence length="454" mass="50099">MGHKPSIPGVTSRRVTNPFRACSNYTRYFPLQSEYCLVWICLDVLFCTASIMHLCTISVDRYLSLRYPMRFGRNKTRKRVVLKISFVWLLSIAMSLPLSLMYSKNHASVLVEGTCQIPDPVYKLVGSIVCFYIPLAVMLITYTLTVRLLAQQSLELGGGGTGAGGAGWSSGWLGQAPALDRRNTWKRIIKLSLPATPNHAHSAASTDTELSTLDNHDLWLLESSIPEPTPTTMTALHQFGEEMLKLSRGLETVASVKSKAGESSTVAVYSPGSTAATDGKKQPCRKKSSTPAAVPPPSRPLVSKKRRSSTSAWINRRNSVTPPSTTARKRFKSLPFVVPPPGDSAGDVTVDDLLLQEAIRRSRESRRNTRTEDREMTTTDDHEDSSRSETTSEGGTTSVTLRLPPPCKCPYFGESCSQQKYESIRPAEIKIVKTTSNFSSISNFESQQRQDSKI</sequence>
<dbReference type="PROSITE" id="PS00237">
    <property type="entry name" value="G_PROTEIN_RECEP_F1_1"/>
    <property type="match status" value="1"/>
</dbReference>
<accession>B0X0V0</accession>
<evidence type="ECO:0000256" key="7">
    <source>
        <dbReference type="ARBA" id="ARBA00023136"/>
    </source>
</evidence>
<dbReference type="InParanoid" id="B0X0V0"/>
<evidence type="ECO:0000256" key="9">
    <source>
        <dbReference type="ARBA" id="ARBA00023224"/>
    </source>
</evidence>
<dbReference type="GO" id="GO:0005886">
    <property type="term" value="C:plasma membrane"/>
    <property type="evidence" value="ECO:0007669"/>
    <property type="project" value="UniProtKB-SubCell"/>
</dbReference>
<evidence type="ECO:0000256" key="12">
    <source>
        <dbReference type="SAM" id="Phobius"/>
    </source>
</evidence>
<dbReference type="GO" id="GO:0007268">
    <property type="term" value="P:chemical synaptic transmission"/>
    <property type="evidence" value="ECO:0007669"/>
    <property type="project" value="TreeGrafter"/>
</dbReference>
<feature type="transmembrane region" description="Helical" evidence="12">
    <location>
        <begin position="37"/>
        <end position="59"/>
    </location>
</feature>
<dbReference type="PANTHER" id="PTHR24247">
    <property type="entry name" value="5-HYDROXYTRYPTAMINE RECEPTOR"/>
    <property type="match status" value="1"/>
</dbReference>
<dbReference type="GO" id="GO:0030425">
    <property type="term" value="C:dendrite"/>
    <property type="evidence" value="ECO:0007669"/>
    <property type="project" value="TreeGrafter"/>
</dbReference>
<feature type="domain" description="G-protein coupled receptors family 1 profile" evidence="13">
    <location>
        <begin position="1"/>
        <end position="149"/>
    </location>
</feature>
<name>B0X0V0_CULQU</name>
<keyword evidence="7 12" id="KW-0472">Membrane</keyword>
<feature type="compositionally biased region" description="Polar residues" evidence="11">
    <location>
        <begin position="309"/>
        <end position="326"/>
    </location>
</feature>
<feature type="region of interest" description="Disordered" evidence="11">
    <location>
        <begin position="271"/>
        <end position="327"/>
    </location>
</feature>
<evidence type="ECO:0000256" key="1">
    <source>
        <dbReference type="ARBA" id="ARBA00004651"/>
    </source>
</evidence>
<protein>
    <recommendedName>
        <fullName evidence="13">G-protein coupled receptors family 1 profile domain-containing protein</fullName>
    </recommendedName>
</protein>
<dbReference type="STRING" id="7176.B0X0V0"/>
<proteinExistence type="inferred from homology"/>
<comment type="subcellular location">
    <subcellularLocation>
        <location evidence="1">Cell membrane</location>
        <topology evidence="1">Multi-pass membrane protein</topology>
    </subcellularLocation>
</comment>
<dbReference type="EnsemblMetazoa" id="CPIJ011881-RA">
    <property type="protein sequence ID" value="CPIJ011881-PA"/>
    <property type="gene ID" value="CPIJ011881"/>
</dbReference>
<dbReference type="VEuPathDB" id="VectorBase:CPIJ011881"/>
<dbReference type="PRINTS" id="PR00237">
    <property type="entry name" value="GPCRRHODOPSN"/>
</dbReference>
<feature type="compositionally biased region" description="Basic and acidic residues" evidence="11">
    <location>
        <begin position="361"/>
        <end position="387"/>
    </location>
</feature>
<dbReference type="AlphaFoldDB" id="B0X0V0"/>
<evidence type="ECO:0000256" key="10">
    <source>
        <dbReference type="RuleBase" id="RU000688"/>
    </source>
</evidence>
<dbReference type="PANTHER" id="PTHR24247:SF222">
    <property type="entry name" value="5-HYDROXYTRYPTAMINE (SEROTONIN) RECEPTOR 2B, ISOFORM E"/>
    <property type="match status" value="1"/>
</dbReference>
<dbReference type="GO" id="GO:0045202">
    <property type="term" value="C:synapse"/>
    <property type="evidence" value="ECO:0007669"/>
    <property type="project" value="GOC"/>
</dbReference>
<evidence type="ECO:0000256" key="6">
    <source>
        <dbReference type="ARBA" id="ARBA00023040"/>
    </source>
</evidence>
<keyword evidence="4 10" id="KW-0812">Transmembrane</keyword>
<reference evidence="15" key="2">
    <citation type="submission" date="2021-02" db="UniProtKB">
        <authorList>
            <consortium name="EnsemblMetazoa"/>
        </authorList>
    </citation>
    <scope>IDENTIFICATION</scope>
    <source>
        <strain evidence="15">JHB</strain>
    </source>
</reference>
<dbReference type="EMBL" id="DS232246">
    <property type="protein sequence ID" value="EDS38342.1"/>
    <property type="molecule type" value="Genomic_DNA"/>
</dbReference>
<evidence type="ECO:0000256" key="2">
    <source>
        <dbReference type="ARBA" id="ARBA00010663"/>
    </source>
</evidence>
<feature type="region of interest" description="Disordered" evidence="11">
    <location>
        <begin position="361"/>
        <end position="404"/>
    </location>
</feature>
<evidence type="ECO:0000313" key="16">
    <source>
        <dbReference type="Proteomes" id="UP000002320"/>
    </source>
</evidence>
<evidence type="ECO:0000256" key="8">
    <source>
        <dbReference type="ARBA" id="ARBA00023170"/>
    </source>
</evidence>
<dbReference type="eggNOG" id="KOG3656">
    <property type="taxonomic scope" value="Eukaryota"/>
</dbReference>
<dbReference type="Proteomes" id="UP000002320">
    <property type="component" value="Unassembled WGS sequence"/>
</dbReference>
<dbReference type="PROSITE" id="PS50262">
    <property type="entry name" value="G_PROTEIN_RECEP_F1_2"/>
    <property type="match status" value="1"/>
</dbReference>
<evidence type="ECO:0000256" key="3">
    <source>
        <dbReference type="ARBA" id="ARBA00022475"/>
    </source>
</evidence>
<keyword evidence="5 12" id="KW-1133">Transmembrane helix</keyword>
<evidence type="ECO:0000313" key="15">
    <source>
        <dbReference type="EnsemblMetazoa" id="CPIJ011881-PA"/>
    </source>
</evidence>
<keyword evidence="8 10" id="KW-0675">Receptor</keyword>
<evidence type="ECO:0000256" key="5">
    <source>
        <dbReference type="ARBA" id="ARBA00022989"/>
    </source>
</evidence>
<dbReference type="GO" id="GO:0007210">
    <property type="term" value="P:serotonin receptor signaling pathway"/>
    <property type="evidence" value="ECO:0007669"/>
    <property type="project" value="TreeGrafter"/>
</dbReference>
<reference evidence="14" key="1">
    <citation type="submission" date="2007-03" db="EMBL/GenBank/DDBJ databases">
        <title>Annotation of Culex pipiens quinquefasciatus.</title>
        <authorList>
            <consortium name="The Broad Institute Genome Sequencing Platform"/>
            <person name="Atkinson P.W."/>
            <person name="Hemingway J."/>
            <person name="Christensen B.M."/>
            <person name="Higgs S."/>
            <person name="Kodira C."/>
            <person name="Hannick L."/>
            <person name="Megy K."/>
            <person name="O'Leary S."/>
            <person name="Pearson M."/>
            <person name="Haas B.J."/>
            <person name="Mauceli E."/>
            <person name="Wortman J.R."/>
            <person name="Lee N.H."/>
            <person name="Guigo R."/>
            <person name="Stanke M."/>
            <person name="Alvarado L."/>
            <person name="Amedeo P."/>
            <person name="Antoine C.H."/>
            <person name="Arensburger P."/>
            <person name="Bidwell S.L."/>
            <person name="Crawford M."/>
            <person name="Camaro F."/>
            <person name="Devon K."/>
            <person name="Engels R."/>
            <person name="Hammond M."/>
            <person name="Howarth C."/>
            <person name="Koehrsen M."/>
            <person name="Lawson D."/>
            <person name="Montgomery P."/>
            <person name="Nene V."/>
            <person name="Nusbaum C."/>
            <person name="Puiu D."/>
            <person name="Romero-Severson J."/>
            <person name="Severson D.W."/>
            <person name="Shumway M."/>
            <person name="Sisk P."/>
            <person name="Stolte C."/>
            <person name="Zeng Q."/>
            <person name="Eisenstadt E."/>
            <person name="Fraser-Liggett C."/>
            <person name="Strausberg R."/>
            <person name="Galagan J."/>
            <person name="Birren B."/>
            <person name="Collins F.H."/>
        </authorList>
    </citation>
    <scope>NUCLEOTIDE SEQUENCE [LARGE SCALE GENOMIC DNA]</scope>
    <source>
        <strain evidence="14">JHB</strain>
    </source>
</reference>
<feature type="transmembrane region" description="Helical" evidence="12">
    <location>
        <begin position="122"/>
        <end position="144"/>
    </location>
</feature>
<feature type="compositionally biased region" description="Low complexity" evidence="11">
    <location>
        <begin position="388"/>
        <end position="400"/>
    </location>
</feature>
<dbReference type="VEuPathDB" id="VectorBase:CQUJHB015857"/>
<keyword evidence="16" id="KW-1185">Reference proteome</keyword>
<dbReference type="GO" id="GO:0007187">
    <property type="term" value="P:G protein-coupled receptor signaling pathway, coupled to cyclic nucleotide second messenger"/>
    <property type="evidence" value="ECO:0007669"/>
    <property type="project" value="TreeGrafter"/>
</dbReference>
<keyword evidence="3" id="KW-1003">Cell membrane</keyword>
<evidence type="ECO:0000256" key="11">
    <source>
        <dbReference type="SAM" id="MobiDB-lite"/>
    </source>
</evidence>
<dbReference type="HOGENOM" id="CLU_603070_0_0_1"/>
<organism>
    <name type="scientific">Culex quinquefasciatus</name>
    <name type="common">Southern house mosquito</name>
    <name type="synonym">Culex pungens</name>
    <dbReference type="NCBI Taxonomy" id="7176"/>
    <lineage>
        <taxon>Eukaryota</taxon>
        <taxon>Metazoa</taxon>
        <taxon>Ecdysozoa</taxon>
        <taxon>Arthropoda</taxon>
        <taxon>Hexapoda</taxon>
        <taxon>Insecta</taxon>
        <taxon>Pterygota</taxon>
        <taxon>Neoptera</taxon>
        <taxon>Endopterygota</taxon>
        <taxon>Diptera</taxon>
        <taxon>Nematocera</taxon>
        <taxon>Culicoidea</taxon>
        <taxon>Culicidae</taxon>
        <taxon>Culicinae</taxon>
        <taxon>Culicini</taxon>
        <taxon>Culex</taxon>
        <taxon>Culex</taxon>
    </lineage>
</organism>
<evidence type="ECO:0000259" key="13">
    <source>
        <dbReference type="PROSITE" id="PS50262"/>
    </source>
</evidence>
<dbReference type="InterPro" id="IPR017452">
    <property type="entry name" value="GPCR_Rhodpsn_7TM"/>
</dbReference>
<dbReference type="SUPFAM" id="SSF81321">
    <property type="entry name" value="Family A G protein-coupled receptor-like"/>
    <property type="match status" value="1"/>
</dbReference>
<dbReference type="OrthoDB" id="10034726at2759"/>
<dbReference type="Pfam" id="PF00001">
    <property type="entry name" value="7tm_1"/>
    <property type="match status" value="1"/>
</dbReference>
<gene>
    <name evidence="15" type="primary">6046000</name>
    <name evidence="14" type="ORF">CpipJ_CPIJ011881</name>
</gene>
<keyword evidence="9 10" id="KW-0807">Transducer</keyword>
<comment type="similarity">
    <text evidence="2 10">Belongs to the G-protein coupled receptor 1 family.</text>
</comment>
<dbReference type="GO" id="GO:0004993">
    <property type="term" value="F:G protein-coupled serotonin receptor activity"/>
    <property type="evidence" value="ECO:0007669"/>
    <property type="project" value="TreeGrafter"/>
</dbReference>
<dbReference type="KEGG" id="cqu:CpipJ_CPIJ011881"/>
<dbReference type="GO" id="GO:0030594">
    <property type="term" value="F:neurotransmitter receptor activity"/>
    <property type="evidence" value="ECO:0007669"/>
    <property type="project" value="TreeGrafter"/>
</dbReference>
<evidence type="ECO:0000256" key="4">
    <source>
        <dbReference type="ARBA" id="ARBA00022692"/>
    </source>
</evidence>
<evidence type="ECO:0000313" key="14">
    <source>
        <dbReference type="EMBL" id="EDS38342.1"/>
    </source>
</evidence>
<keyword evidence="6 10" id="KW-0297">G-protein coupled receptor</keyword>
<dbReference type="InterPro" id="IPR000276">
    <property type="entry name" value="GPCR_Rhodpsn"/>
</dbReference>
<feature type="transmembrane region" description="Helical" evidence="12">
    <location>
        <begin position="80"/>
        <end position="102"/>
    </location>
</feature>